<dbReference type="InterPro" id="IPR019734">
    <property type="entry name" value="TPR_rpt"/>
</dbReference>
<evidence type="ECO:0000313" key="3">
    <source>
        <dbReference type="EMBL" id="OUR93699.1"/>
    </source>
</evidence>
<feature type="region of interest" description="Disordered" evidence="1">
    <location>
        <begin position="134"/>
        <end position="227"/>
    </location>
</feature>
<feature type="domain" description="FHA" evidence="2">
    <location>
        <begin position="267"/>
        <end position="317"/>
    </location>
</feature>
<organism evidence="3 4">
    <name type="scientific">Halobacteriovorax marinus</name>
    <dbReference type="NCBI Taxonomy" id="97084"/>
    <lineage>
        <taxon>Bacteria</taxon>
        <taxon>Pseudomonadati</taxon>
        <taxon>Bdellovibrionota</taxon>
        <taxon>Bacteriovoracia</taxon>
        <taxon>Bacteriovoracales</taxon>
        <taxon>Halobacteriovoraceae</taxon>
        <taxon>Halobacteriovorax</taxon>
    </lineage>
</organism>
<gene>
    <name evidence="3" type="ORF">A9Q84_19750</name>
</gene>
<dbReference type="AlphaFoldDB" id="A0A1Y5F6L5"/>
<name>A0A1Y5F6L5_9BACT</name>
<dbReference type="Gene3D" id="1.25.40.10">
    <property type="entry name" value="Tetratricopeptide repeat domain"/>
    <property type="match status" value="1"/>
</dbReference>
<dbReference type="PANTHER" id="PTHR23308">
    <property type="entry name" value="NUCLEAR INHIBITOR OF PROTEIN PHOSPHATASE-1"/>
    <property type="match status" value="1"/>
</dbReference>
<protein>
    <recommendedName>
        <fullName evidence="2">FHA domain-containing protein</fullName>
    </recommendedName>
</protein>
<dbReference type="Pfam" id="PF16697">
    <property type="entry name" value="Yop-YscD_cpl"/>
    <property type="match status" value="1"/>
</dbReference>
<proteinExistence type="predicted"/>
<reference evidence="4" key="1">
    <citation type="journal article" date="2017" name="Proc. Natl. Acad. Sci. U.S.A.">
        <title>Simulation of Deepwater Horizon oil plume reveals substrate specialization within a complex community of hydrocarbon-degraders.</title>
        <authorList>
            <person name="Hu P."/>
            <person name="Dubinsky E.A."/>
            <person name="Probst A.J."/>
            <person name="Wang J."/>
            <person name="Sieber C.M.K."/>
            <person name="Tom L.M."/>
            <person name="Gardinali P."/>
            <person name="Banfield J.F."/>
            <person name="Atlas R.M."/>
            <person name="Andersen G.L."/>
        </authorList>
    </citation>
    <scope>NUCLEOTIDE SEQUENCE [LARGE SCALE GENOMIC DNA]</scope>
</reference>
<dbReference type="PROSITE" id="PS50006">
    <property type="entry name" value="FHA_DOMAIN"/>
    <property type="match status" value="2"/>
</dbReference>
<dbReference type="EMBL" id="MAAO01000015">
    <property type="protein sequence ID" value="OUR93699.1"/>
    <property type="molecule type" value="Genomic_DNA"/>
</dbReference>
<comment type="caution">
    <text evidence="3">The sequence shown here is derived from an EMBL/GenBank/DDBJ whole genome shotgun (WGS) entry which is preliminary data.</text>
</comment>
<feature type="compositionally biased region" description="Acidic residues" evidence="1">
    <location>
        <begin position="141"/>
        <end position="169"/>
    </location>
</feature>
<evidence type="ECO:0000256" key="1">
    <source>
        <dbReference type="SAM" id="MobiDB-lite"/>
    </source>
</evidence>
<dbReference type="InterPro" id="IPR011990">
    <property type="entry name" value="TPR-like_helical_dom_sf"/>
</dbReference>
<dbReference type="Pfam" id="PF00498">
    <property type="entry name" value="FHA"/>
    <property type="match status" value="1"/>
</dbReference>
<dbReference type="Proteomes" id="UP000196531">
    <property type="component" value="Unassembled WGS sequence"/>
</dbReference>
<evidence type="ECO:0000313" key="4">
    <source>
        <dbReference type="Proteomes" id="UP000196531"/>
    </source>
</evidence>
<dbReference type="SUPFAM" id="SSF49879">
    <property type="entry name" value="SMAD/FHA domain"/>
    <property type="match status" value="2"/>
</dbReference>
<sequence>MKLNVSKNNLPYGEFDLTSELTMAGQGLSFLIGRSDECHVHLDDKMVSREHAQLSFNGTNWTINQISEFGSVLVNGSNIQEVELNNGDMIMIGPFVLTCFIFPIQSNVVQEAENISESTEEAPSMTETIAINAEEVKSEESSDDESDLGDLSSLDDDNDDDKEGDDNSDGGEASAIGEATSFFSGENTEVEFPEENDGTETFEEGGDEFSDEYADADSGSEDDYGLDDDDYEEDDKTQVLQSFATFHLELFGENSPYDKYNIESTEVIIGRDPDKCHIVLNDPEVSSTHAKLKKNNITCMLEDMQSGNGTILNGERINQAVLTNNDEFIVGSTTFTFKVGSDFLEKEKNTLMPVEENQSVEVEEIIEVPSDYDDDDLDIEAGEFGADENAGPVPLFSKQALKDPVQRKKLIYIVLGLVVAYVMLAPDPAVDVSKKNKKKNEKLSKQPKKKLSGPKIKLKPEELEFVDSQYLLSQELIENGKYEQAILALDRLKQVIPEYKNSNQLYNSAKTGLAKIEELESKKREEIRRKERIAKVAKLVVKAKEAVKQRQETFAKSLFQEILSLDPENYDVPQMRLEIDEWRKEQDRISVEKAQREAERSRQVKSLEPGKTFYLKGEWHSAILKLESFLRLQGMDDDLVKESSRMLSESKENMINIIGPLIGKARSLREGQDLKGAYEKYNKILEFDPTHKEALNEMDTIRDTLTLRSKRIFREAIIAESLSLFNEAKEKFQEVQQVSPSDSEYYQKATEKLKNYLE</sequence>
<dbReference type="InterPro" id="IPR032030">
    <property type="entry name" value="YscD_cytoplasmic_dom"/>
</dbReference>
<dbReference type="InterPro" id="IPR050923">
    <property type="entry name" value="Cell_Proc_Reg/RNA_Proc"/>
</dbReference>
<feature type="domain" description="FHA" evidence="2">
    <location>
        <begin position="30"/>
        <end position="79"/>
    </location>
</feature>
<evidence type="ECO:0000259" key="2">
    <source>
        <dbReference type="PROSITE" id="PS50006"/>
    </source>
</evidence>
<dbReference type="SUPFAM" id="SSF48452">
    <property type="entry name" value="TPR-like"/>
    <property type="match status" value="1"/>
</dbReference>
<feature type="compositionally biased region" description="Acidic residues" evidence="1">
    <location>
        <begin position="188"/>
        <end position="227"/>
    </location>
</feature>
<dbReference type="Gene3D" id="2.60.200.20">
    <property type="match status" value="2"/>
</dbReference>
<dbReference type="InterPro" id="IPR008984">
    <property type="entry name" value="SMAD_FHA_dom_sf"/>
</dbReference>
<feature type="compositionally biased region" description="Basic residues" evidence="1">
    <location>
        <begin position="435"/>
        <end position="452"/>
    </location>
</feature>
<dbReference type="SMART" id="SM00028">
    <property type="entry name" value="TPR"/>
    <property type="match status" value="4"/>
</dbReference>
<dbReference type="SMART" id="SM00240">
    <property type="entry name" value="FHA"/>
    <property type="match status" value="2"/>
</dbReference>
<accession>A0A1Y5F6L5</accession>
<dbReference type="InterPro" id="IPR000253">
    <property type="entry name" value="FHA_dom"/>
</dbReference>
<dbReference type="CDD" id="cd00060">
    <property type="entry name" value="FHA"/>
    <property type="match status" value="2"/>
</dbReference>
<feature type="region of interest" description="Disordered" evidence="1">
    <location>
        <begin position="433"/>
        <end position="452"/>
    </location>
</feature>